<dbReference type="InterPro" id="IPR015421">
    <property type="entry name" value="PyrdxlP-dep_Trfase_major"/>
</dbReference>
<evidence type="ECO:0000256" key="2">
    <source>
        <dbReference type="ARBA" id="ARBA00005189"/>
    </source>
</evidence>
<comment type="cofactor">
    <cofactor evidence="1 7">
        <name>pyridoxal 5'-phosphate</name>
        <dbReference type="ChEBI" id="CHEBI:597326"/>
    </cofactor>
</comment>
<reference evidence="9 10" key="1">
    <citation type="journal article" date="2019" name="Int. J. Syst. Evol. Microbiol.">
        <title>The Global Catalogue of Microorganisms (GCM) 10K type strain sequencing project: providing services to taxonomists for standard genome sequencing and annotation.</title>
        <authorList>
            <consortium name="The Broad Institute Genomics Platform"/>
            <consortium name="The Broad Institute Genome Sequencing Center for Infectious Disease"/>
            <person name="Wu L."/>
            <person name="Ma J."/>
        </authorList>
    </citation>
    <scope>NUCLEOTIDE SEQUENCE [LARGE SCALE GENOMIC DNA]</scope>
    <source>
        <strain evidence="9 10">JCM 15974</strain>
    </source>
</reference>
<dbReference type="PROSITE" id="PS00599">
    <property type="entry name" value="AA_TRANSFER_CLASS_2"/>
    <property type="match status" value="1"/>
</dbReference>
<comment type="caution">
    <text evidence="9">The sequence shown here is derived from an EMBL/GenBank/DDBJ whole genome shotgun (WGS) entry which is preliminary data.</text>
</comment>
<dbReference type="SUPFAM" id="SSF53383">
    <property type="entry name" value="PLP-dependent transferases"/>
    <property type="match status" value="1"/>
</dbReference>
<dbReference type="InterPro" id="IPR004839">
    <property type="entry name" value="Aminotransferase_I/II_large"/>
</dbReference>
<accession>A0ABN1IW19</accession>
<dbReference type="Gene3D" id="3.90.1150.10">
    <property type="entry name" value="Aspartate Aminotransferase, domain 1"/>
    <property type="match status" value="1"/>
</dbReference>
<dbReference type="InterPro" id="IPR015424">
    <property type="entry name" value="PyrdxlP-dep_Trfase"/>
</dbReference>
<evidence type="ECO:0000256" key="1">
    <source>
        <dbReference type="ARBA" id="ARBA00001933"/>
    </source>
</evidence>
<proteinExistence type="inferred from homology"/>
<dbReference type="PANTHER" id="PTHR43643:SF3">
    <property type="entry name" value="HISTIDINOL-PHOSPHATE AMINOTRANSFERASE"/>
    <property type="match status" value="1"/>
</dbReference>
<dbReference type="RefSeq" id="WP_343912616.1">
    <property type="nucleotide sequence ID" value="NZ_BAAAGE010000002.1"/>
</dbReference>
<keyword evidence="6 7" id="KW-0663">Pyridoxal phosphate</keyword>
<organism evidence="9 10">
    <name type="scientific">Aquimarina litoralis</name>
    <dbReference type="NCBI Taxonomy" id="584605"/>
    <lineage>
        <taxon>Bacteria</taxon>
        <taxon>Pseudomonadati</taxon>
        <taxon>Bacteroidota</taxon>
        <taxon>Flavobacteriia</taxon>
        <taxon>Flavobacteriales</taxon>
        <taxon>Flavobacteriaceae</taxon>
        <taxon>Aquimarina</taxon>
    </lineage>
</organism>
<sequence length="386" mass="43426">METYRHNRRKFLQLGSTLAVAGSIAPITYGASLLEQNDFRTLEEKEPIRLFSNENPYGPSKQVTNAIKEHTSRVNRYASFNSYATDELKRKIAKQNGINEDQVILGHGSFEILCMLTRAFGQEQDSIIVPATTFNVTAAFADRIFDHKAKRILLTDAMDIDLKTTKSAITKATRLVYICNPNNPTGKALSANDLLFFCKEVASSNCTVAIDEAYVELMDPKKKPDTIKLLREKYNVLIIRTFSKAYGLAGLRVGYAMGLSETIAKLNHEFYNFDGLISNPGVVAAITALEDPSYVNEYQKKNSEVKKYMEDSLDDLGLQYVKSDTNFMLIEVKDVKRLKEELKTFGIAIFPSGGKHYPTWARISIGTFPQMQSFIKAVSTMNWLKV</sequence>
<evidence type="ECO:0000259" key="8">
    <source>
        <dbReference type="Pfam" id="PF00155"/>
    </source>
</evidence>
<dbReference type="Gene3D" id="3.40.640.10">
    <property type="entry name" value="Type I PLP-dependent aspartate aminotransferase-like (Major domain)"/>
    <property type="match status" value="1"/>
</dbReference>
<dbReference type="Pfam" id="PF00155">
    <property type="entry name" value="Aminotran_1_2"/>
    <property type="match status" value="1"/>
</dbReference>
<dbReference type="EMBL" id="BAAAGE010000002">
    <property type="protein sequence ID" value="GAA0722381.1"/>
    <property type="molecule type" value="Genomic_DNA"/>
</dbReference>
<dbReference type="InterPro" id="IPR050106">
    <property type="entry name" value="HistidinolP_aminotransfase"/>
</dbReference>
<evidence type="ECO:0000313" key="9">
    <source>
        <dbReference type="EMBL" id="GAA0722381.1"/>
    </source>
</evidence>
<dbReference type="PANTHER" id="PTHR43643">
    <property type="entry name" value="HISTIDINOL-PHOSPHATE AMINOTRANSFERASE 2"/>
    <property type="match status" value="1"/>
</dbReference>
<dbReference type="Proteomes" id="UP001501758">
    <property type="component" value="Unassembled WGS sequence"/>
</dbReference>
<evidence type="ECO:0000256" key="7">
    <source>
        <dbReference type="RuleBase" id="RU003693"/>
    </source>
</evidence>
<evidence type="ECO:0000256" key="6">
    <source>
        <dbReference type="ARBA" id="ARBA00022898"/>
    </source>
</evidence>
<comment type="pathway">
    <text evidence="2">Lipid metabolism.</text>
</comment>
<dbReference type="InterPro" id="IPR015422">
    <property type="entry name" value="PyrdxlP-dep_Trfase_small"/>
</dbReference>
<comment type="similarity">
    <text evidence="3">Belongs to the class-II pyridoxal-phosphate-dependent aminotransferase family. Histidinol-phosphate aminotransferase subfamily.</text>
</comment>
<dbReference type="InterPro" id="IPR001917">
    <property type="entry name" value="Aminotrans_II_pyridoxalP_BS"/>
</dbReference>
<evidence type="ECO:0000256" key="4">
    <source>
        <dbReference type="ARBA" id="ARBA00022576"/>
    </source>
</evidence>
<evidence type="ECO:0000313" key="10">
    <source>
        <dbReference type="Proteomes" id="UP001501758"/>
    </source>
</evidence>
<keyword evidence="10" id="KW-1185">Reference proteome</keyword>
<dbReference type="CDD" id="cd00609">
    <property type="entry name" value="AAT_like"/>
    <property type="match status" value="1"/>
</dbReference>
<protein>
    <submittedName>
        <fullName evidence="9">Histidinol-phosphate transaminase</fullName>
    </submittedName>
</protein>
<evidence type="ECO:0000256" key="3">
    <source>
        <dbReference type="ARBA" id="ARBA00007970"/>
    </source>
</evidence>
<evidence type="ECO:0000256" key="5">
    <source>
        <dbReference type="ARBA" id="ARBA00022679"/>
    </source>
</evidence>
<name>A0ABN1IW19_9FLAO</name>
<keyword evidence="5" id="KW-0808">Transferase</keyword>
<feature type="domain" description="Aminotransferase class I/classII large" evidence="8">
    <location>
        <begin position="47"/>
        <end position="377"/>
    </location>
</feature>
<keyword evidence="4" id="KW-0032">Aminotransferase</keyword>
<gene>
    <name evidence="9" type="primary">hisC_1</name>
    <name evidence="9" type="ORF">GCM10009430_24730</name>
</gene>